<accession>A0A9X1SU57</accession>
<dbReference type="InterPro" id="IPR036097">
    <property type="entry name" value="HisK_dim/P_sf"/>
</dbReference>
<evidence type="ECO:0000313" key="16">
    <source>
        <dbReference type="EMBL" id="MCD5312597.1"/>
    </source>
</evidence>
<dbReference type="CDD" id="cd00082">
    <property type="entry name" value="HisKA"/>
    <property type="match status" value="1"/>
</dbReference>
<comment type="cofactor">
    <cofactor evidence="2">
        <name>a divalent metal cation</name>
        <dbReference type="ChEBI" id="CHEBI:60240"/>
    </cofactor>
</comment>
<evidence type="ECO:0000256" key="6">
    <source>
        <dbReference type="ARBA" id="ARBA00022679"/>
    </source>
</evidence>
<gene>
    <name evidence="16" type="ORF">LR394_16950</name>
</gene>
<evidence type="ECO:0000256" key="12">
    <source>
        <dbReference type="SAM" id="MobiDB-lite"/>
    </source>
</evidence>
<evidence type="ECO:0000256" key="7">
    <source>
        <dbReference type="ARBA" id="ARBA00022692"/>
    </source>
</evidence>
<evidence type="ECO:0000259" key="15">
    <source>
        <dbReference type="PROSITE" id="PS50885"/>
    </source>
</evidence>
<evidence type="ECO:0000256" key="4">
    <source>
        <dbReference type="ARBA" id="ARBA00012438"/>
    </source>
</evidence>
<dbReference type="InterPro" id="IPR003661">
    <property type="entry name" value="HisK_dim/P_dom"/>
</dbReference>
<dbReference type="CDD" id="cd06225">
    <property type="entry name" value="HAMP"/>
    <property type="match status" value="1"/>
</dbReference>
<evidence type="ECO:0000256" key="9">
    <source>
        <dbReference type="ARBA" id="ARBA00022989"/>
    </source>
</evidence>
<feature type="transmembrane region" description="Helical" evidence="13">
    <location>
        <begin position="188"/>
        <end position="211"/>
    </location>
</feature>
<dbReference type="FunFam" id="1.10.287.130:FF:000001">
    <property type="entry name" value="Two-component sensor histidine kinase"/>
    <property type="match status" value="1"/>
</dbReference>
<dbReference type="RefSeq" id="WP_231442977.1">
    <property type="nucleotide sequence ID" value="NZ_JAJOMB010000008.1"/>
</dbReference>
<keyword evidence="8 16" id="KW-0418">Kinase</keyword>
<comment type="catalytic activity">
    <reaction evidence="1">
        <text>ATP + protein L-histidine = ADP + protein N-phospho-L-histidine.</text>
        <dbReference type="EC" id="2.7.13.3"/>
    </reaction>
</comment>
<dbReference type="SMART" id="SM00387">
    <property type="entry name" value="HATPase_c"/>
    <property type="match status" value="1"/>
</dbReference>
<keyword evidence="17" id="KW-1185">Reference proteome</keyword>
<evidence type="ECO:0000256" key="3">
    <source>
        <dbReference type="ARBA" id="ARBA00004236"/>
    </source>
</evidence>
<dbReference type="GO" id="GO:0005509">
    <property type="term" value="F:calcium ion binding"/>
    <property type="evidence" value="ECO:0007669"/>
    <property type="project" value="UniProtKB-ARBA"/>
</dbReference>
<dbReference type="PRINTS" id="PR00344">
    <property type="entry name" value="BCTRLSENSOR"/>
</dbReference>
<evidence type="ECO:0000256" key="11">
    <source>
        <dbReference type="ARBA" id="ARBA00023136"/>
    </source>
</evidence>
<comment type="subcellular location">
    <subcellularLocation>
        <location evidence="3">Cell membrane</location>
    </subcellularLocation>
</comment>
<dbReference type="SMART" id="SM00304">
    <property type="entry name" value="HAMP"/>
    <property type="match status" value="1"/>
</dbReference>
<dbReference type="InterPro" id="IPR003594">
    <property type="entry name" value="HATPase_dom"/>
</dbReference>
<reference evidence="16" key="1">
    <citation type="submission" date="2021-11" db="EMBL/GenBank/DDBJ databases">
        <title>Streptomyces corallinus and Kineosporia corallina sp. nov., two new coral-derived marine actinobacteria.</title>
        <authorList>
            <person name="Buangrab K."/>
            <person name="Sutthacheep M."/>
            <person name="Yeemin T."/>
            <person name="Harunari E."/>
            <person name="Igarashi Y."/>
            <person name="Sripreechasak P."/>
            <person name="Kanchanasin P."/>
            <person name="Tanasupawat S."/>
            <person name="Phongsopitanun W."/>
        </authorList>
    </citation>
    <scope>NUCLEOTIDE SEQUENCE</scope>
    <source>
        <strain evidence="16">JCM 31032</strain>
    </source>
</reference>
<comment type="caution">
    <text evidence="16">The sequence shown here is derived from an EMBL/GenBank/DDBJ whole genome shotgun (WGS) entry which is preliminary data.</text>
</comment>
<sequence length="537" mass="57083">MTTTFPSEAPATPAPRAPGLVERTRLRWEAIPLRARLVGIMVVLLAAGLALTGFASQYVLKDYLVGKVDKQLEQSLQPVGASAVNNDLRRVSDRAQSWGLAEFAIKVCYDGGGIGDDVSPQSSAPALVEMTSDQANSTEAEVFSVSSEDGAVTWRAVASGWKNDLTGQTGSVQIALPLDDVDDAVNRLRILIVIFGLLVTAMFASLGWLAIRRSFKPLTEVEETAAAIAAGDLSRRVPEHPASTEVGRLTTSLNGMLAQIESAFRSREASEQRTRRFAADASHELRTPLASIRGFAELYRQGAVSEPEDVARTMSRIEDESRRMGTLVEDLLLLARLDEQRPARSEPVDLAVLAGDAVHDARGLAPDRQVRLVGLSDKQGPEPAVVTGDDNRLRQVVANLLANAVRHTPSGSPIEVAVGKWENVAVLEVRDHGEGLTPEHAAKVFERFYRVDASRARHQGGGSGLGLSIVAAVISSHHGRVGVTSTAGGGATFRVELPLATTAVASEVEALDLDTPDEPDVPDADGTGTAPSAKPSS</sequence>
<keyword evidence="7 13" id="KW-0812">Transmembrane</keyword>
<organism evidence="16 17">
    <name type="scientific">Kineosporia babensis</name>
    <dbReference type="NCBI Taxonomy" id="499548"/>
    <lineage>
        <taxon>Bacteria</taxon>
        <taxon>Bacillati</taxon>
        <taxon>Actinomycetota</taxon>
        <taxon>Actinomycetes</taxon>
        <taxon>Kineosporiales</taxon>
        <taxon>Kineosporiaceae</taxon>
        <taxon>Kineosporia</taxon>
    </lineage>
</organism>
<dbReference type="Pfam" id="PF02518">
    <property type="entry name" value="HATPase_c"/>
    <property type="match status" value="1"/>
</dbReference>
<evidence type="ECO:0000256" key="5">
    <source>
        <dbReference type="ARBA" id="ARBA00022553"/>
    </source>
</evidence>
<dbReference type="InterPro" id="IPR050428">
    <property type="entry name" value="TCS_sensor_his_kinase"/>
</dbReference>
<proteinExistence type="predicted"/>
<dbReference type="InterPro" id="IPR004358">
    <property type="entry name" value="Sig_transdc_His_kin-like_C"/>
</dbReference>
<name>A0A9X1SU57_9ACTN</name>
<feature type="region of interest" description="Disordered" evidence="12">
    <location>
        <begin position="509"/>
        <end position="537"/>
    </location>
</feature>
<dbReference type="PROSITE" id="PS50885">
    <property type="entry name" value="HAMP"/>
    <property type="match status" value="1"/>
</dbReference>
<dbReference type="FunFam" id="3.30.565.10:FF:000006">
    <property type="entry name" value="Sensor histidine kinase WalK"/>
    <property type="match status" value="1"/>
</dbReference>
<dbReference type="InterPro" id="IPR005467">
    <property type="entry name" value="His_kinase_dom"/>
</dbReference>
<dbReference type="Pfam" id="PF00512">
    <property type="entry name" value="HisKA"/>
    <property type="match status" value="1"/>
</dbReference>
<dbReference type="EMBL" id="JAJOMB010000008">
    <property type="protein sequence ID" value="MCD5312597.1"/>
    <property type="molecule type" value="Genomic_DNA"/>
</dbReference>
<dbReference type="Gene3D" id="6.10.340.10">
    <property type="match status" value="1"/>
</dbReference>
<keyword evidence="9 13" id="KW-1133">Transmembrane helix</keyword>
<dbReference type="PANTHER" id="PTHR45436:SF5">
    <property type="entry name" value="SENSOR HISTIDINE KINASE TRCS"/>
    <property type="match status" value="1"/>
</dbReference>
<evidence type="ECO:0000256" key="1">
    <source>
        <dbReference type="ARBA" id="ARBA00000085"/>
    </source>
</evidence>
<dbReference type="InterPro" id="IPR003660">
    <property type="entry name" value="HAMP_dom"/>
</dbReference>
<keyword evidence="5" id="KW-0597">Phosphoprotein</keyword>
<evidence type="ECO:0000256" key="10">
    <source>
        <dbReference type="ARBA" id="ARBA00023012"/>
    </source>
</evidence>
<evidence type="ECO:0000259" key="14">
    <source>
        <dbReference type="PROSITE" id="PS50109"/>
    </source>
</evidence>
<dbReference type="SUPFAM" id="SSF158472">
    <property type="entry name" value="HAMP domain-like"/>
    <property type="match status" value="1"/>
</dbReference>
<dbReference type="GO" id="GO:0005886">
    <property type="term" value="C:plasma membrane"/>
    <property type="evidence" value="ECO:0007669"/>
    <property type="project" value="UniProtKB-SubCell"/>
</dbReference>
<dbReference type="Gene3D" id="1.10.287.130">
    <property type="match status" value="1"/>
</dbReference>
<dbReference type="EC" id="2.7.13.3" evidence="4"/>
<keyword evidence="6" id="KW-0808">Transferase</keyword>
<dbReference type="PROSITE" id="PS50109">
    <property type="entry name" value="HIS_KIN"/>
    <property type="match status" value="1"/>
</dbReference>
<keyword evidence="10" id="KW-0902">Two-component regulatory system</keyword>
<dbReference type="SUPFAM" id="SSF55874">
    <property type="entry name" value="ATPase domain of HSP90 chaperone/DNA topoisomerase II/histidine kinase"/>
    <property type="match status" value="1"/>
</dbReference>
<feature type="domain" description="Histidine kinase" evidence="14">
    <location>
        <begin position="280"/>
        <end position="501"/>
    </location>
</feature>
<evidence type="ECO:0000256" key="2">
    <source>
        <dbReference type="ARBA" id="ARBA00001968"/>
    </source>
</evidence>
<dbReference type="CDD" id="cd00075">
    <property type="entry name" value="HATPase"/>
    <property type="match status" value="1"/>
</dbReference>
<dbReference type="SUPFAM" id="SSF47384">
    <property type="entry name" value="Homodimeric domain of signal transducing histidine kinase"/>
    <property type="match status" value="1"/>
</dbReference>
<dbReference type="SMART" id="SM00388">
    <property type="entry name" value="HisKA"/>
    <property type="match status" value="1"/>
</dbReference>
<dbReference type="Gene3D" id="3.30.565.10">
    <property type="entry name" value="Histidine kinase-like ATPase, C-terminal domain"/>
    <property type="match status" value="1"/>
</dbReference>
<feature type="domain" description="HAMP" evidence="15">
    <location>
        <begin position="212"/>
        <end position="265"/>
    </location>
</feature>
<evidence type="ECO:0000256" key="13">
    <source>
        <dbReference type="SAM" id="Phobius"/>
    </source>
</evidence>
<evidence type="ECO:0000313" key="17">
    <source>
        <dbReference type="Proteomes" id="UP001138997"/>
    </source>
</evidence>
<feature type="transmembrane region" description="Helical" evidence="13">
    <location>
        <begin position="37"/>
        <end position="60"/>
    </location>
</feature>
<dbReference type="AlphaFoldDB" id="A0A9X1SU57"/>
<dbReference type="InterPro" id="IPR036890">
    <property type="entry name" value="HATPase_C_sf"/>
</dbReference>
<dbReference type="GO" id="GO:0000155">
    <property type="term" value="F:phosphorelay sensor kinase activity"/>
    <property type="evidence" value="ECO:0007669"/>
    <property type="project" value="InterPro"/>
</dbReference>
<dbReference type="PANTHER" id="PTHR45436">
    <property type="entry name" value="SENSOR HISTIDINE KINASE YKOH"/>
    <property type="match status" value="1"/>
</dbReference>
<keyword evidence="11 13" id="KW-0472">Membrane</keyword>
<dbReference type="Pfam" id="PF00672">
    <property type="entry name" value="HAMP"/>
    <property type="match status" value="1"/>
</dbReference>
<evidence type="ECO:0000256" key="8">
    <source>
        <dbReference type="ARBA" id="ARBA00022777"/>
    </source>
</evidence>
<dbReference type="Proteomes" id="UP001138997">
    <property type="component" value="Unassembled WGS sequence"/>
</dbReference>
<protein>
    <recommendedName>
        <fullName evidence="4">histidine kinase</fullName>
        <ecNumber evidence="4">2.7.13.3</ecNumber>
    </recommendedName>
</protein>
<feature type="compositionally biased region" description="Acidic residues" evidence="12">
    <location>
        <begin position="509"/>
        <end position="523"/>
    </location>
</feature>